<keyword evidence="1" id="KW-0812">Transmembrane</keyword>
<keyword evidence="1" id="KW-1133">Transmembrane helix</keyword>
<proteinExistence type="predicted"/>
<organism evidence="2 3">
    <name type="scientific">[Empedobacter] haloabium</name>
    <dbReference type="NCBI Taxonomy" id="592317"/>
    <lineage>
        <taxon>Bacteria</taxon>
        <taxon>Pseudomonadati</taxon>
        <taxon>Pseudomonadota</taxon>
        <taxon>Betaproteobacteria</taxon>
        <taxon>Burkholderiales</taxon>
        <taxon>Oxalobacteraceae</taxon>
        <taxon>Telluria group</taxon>
        <taxon>Telluria group incertae sedis</taxon>
    </lineage>
</organism>
<keyword evidence="1" id="KW-0472">Membrane</keyword>
<gene>
    <name evidence="2" type="ORF">E7V67_025285</name>
</gene>
<protein>
    <submittedName>
        <fullName evidence="2">Pilus assembly protein</fullName>
    </submittedName>
</protein>
<feature type="transmembrane region" description="Helical" evidence="1">
    <location>
        <begin position="12"/>
        <end position="33"/>
    </location>
</feature>
<reference evidence="2 3" key="1">
    <citation type="journal article" date="2019" name="Int. J. Syst. Evol. Microbiol.">
        <title>The Draft Whole-Genome Sequence of the Antibiotic Producer Empedobacter haloabium ATCC 31962 Provides Indications for Its Taxonomic Reclassification.</title>
        <authorList>
            <person name="Miess H."/>
            <person name="Arlt P."/>
            <person name="Apel A.K."/>
            <person name="Weber T."/>
            <person name="Nieselt K."/>
            <person name="Hanssen F."/>
            <person name="Czemmel S."/>
            <person name="Nahnsen S."/>
            <person name="Gross H."/>
        </authorList>
    </citation>
    <scope>NUCLEOTIDE SEQUENCE [LARGE SCALE GENOMIC DNA]</scope>
    <source>
        <strain evidence="2 3">ATCC 31962</strain>
    </source>
</reference>
<sequence length="151" mass="16161">MNARRKERGVAAVEAALLMSLTALLLLPGMLYVGRMTWHATALHKAVYGASRIIAALPQEAMVQYGASARLNADADAYVRQAARDAGIDMPPATGMTGVRCDNVNCGAWLPQDVTVDAAVHFSSTLRAPGWYELATPNVNMAVHYTVSYAP</sequence>
<dbReference type="Proteomes" id="UP000321323">
    <property type="component" value="Chromosome"/>
</dbReference>
<name>A0ABZ1UK78_9BURK</name>
<evidence type="ECO:0000313" key="3">
    <source>
        <dbReference type="Proteomes" id="UP000321323"/>
    </source>
</evidence>
<evidence type="ECO:0000313" key="2">
    <source>
        <dbReference type="EMBL" id="WUR12964.1"/>
    </source>
</evidence>
<keyword evidence="3" id="KW-1185">Reference proteome</keyword>
<dbReference type="EMBL" id="CP136508">
    <property type="protein sequence ID" value="WUR12964.1"/>
    <property type="molecule type" value="Genomic_DNA"/>
</dbReference>
<accession>A0ABZ1UK78</accession>
<evidence type="ECO:0000256" key="1">
    <source>
        <dbReference type="SAM" id="Phobius"/>
    </source>
</evidence>